<feature type="compositionally biased region" description="Low complexity" evidence="1">
    <location>
        <begin position="78"/>
        <end position="88"/>
    </location>
</feature>
<proteinExistence type="predicted"/>
<feature type="region of interest" description="Disordered" evidence="1">
    <location>
        <begin position="51"/>
        <end position="88"/>
    </location>
</feature>
<dbReference type="AlphaFoldDB" id="A0AA45APZ2"/>
<accession>A0AA45APZ2</accession>
<evidence type="ECO:0000256" key="1">
    <source>
        <dbReference type="SAM" id="MobiDB-lite"/>
    </source>
</evidence>
<evidence type="ECO:0000313" key="3">
    <source>
        <dbReference type="Proteomes" id="UP000236305"/>
    </source>
</evidence>
<dbReference type="EMBL" id="MPSH01000002">
    <property type="protein sequence ID" value="PNH35773.1"/>
    <property type="molecule type" value="Genomic_DNA"/>
</dbReference>
<feature type="compositionally biased region" description="Polar residues" evidence="1">
    <location>
        <begin position="59"/>
        <end position="71"/>
    </location>
</feature>
<protein>
    <submittedName>
        <fullName evidence="2">Uncharacterized protein</fullName>
    </submittedName>
</protein>
<evidence type="ECO:0000313" key="2">
    <source>
        <dbReference type="EMBL" id="PNH35773.1"/>
    </source>
</evidence>
<reference evidence="2 3" key="1">
    <citation type="submission" date="2017-12" db="EMBL/GenBank/DDBJ databases">
        <title>Comparative genomics yields insights into virulence evolution of Verticillium dahliae.</title>
        <authorList>
            <person name="Fan R."/>
            <person name="Armitage A.D."/>
            <person name="Cascant-Lopez E."/>
            <person name="Sobczyk M."/>
            <person name="Cockerton H.M."/>
            <person name="Harrison R.J."/>
        </authorList>
    </citation>
    <scope>NUCLEOTIDE SEQUENCE [LARGE SCALE GENOMIC DNA]</scope>
    <source>
        <strain evidence="2 3">12008</strain>
    </source>
</reference>
<gene>
    <name evidence="2" type="ORF">BJF96_g947</name>
</gene>
<dbReference type="Proteomes" id="UP000236305">
    <property type="component" value="Unassembled WGS sequence"/>
</dbReference>
<sequence>MSMLKPASLRSRLLFGHVPSSTLTDNVHRGRRLEAPRHQLTSRCLALAKKPASHVEGATSRTSVKPVTANDSARRPHAVPAPSALAPLPICRSTRPQPSEQQAWQQVELKVKLEFKLKLKLKLKLPNASVDQRGARLCRPPFAEVTWQRRRDWPALTHKIVDSDPTSTCSVPPPTTAAVPLSPKAARNLVSRFLS</sequence>
<organism evidence="2 3">
    <name type="scientific">Verticillium dahliae</name>
    <name type="common">Verticillium wilt</name>
    <dbReference type="NCBI Taxonomy" id="27337"/>
    <lineage>
        <taxon>Eukaryota</taxon>
        <taxon>Fungi</taxon>
        <taxon>Dikarya</taxon>
        <taxon>Ascomycota</taxon>
        <taxon>Pezizomycotina</taxon>
        <taxon>Sordariomycetes</taxon>
        <taxon>Hypocreomycetidae</taxon>
        <taxon>Glomerellales</taxon>
        <taxon>Plectosphaerellaceae</taxon>
        <taxon>Verticillium</taxon>
    </lineage>
</organism>
<name>A0AA45APZ2_VERDA</name>
<comment type="caution">
    <text evidence="2">The sequence shown here is derived from an EMBL/GenBank/DDBJ whole genome shotgun (WGS) entry which is preliminary data.</text>
</comment>